<dbReference type="SUPFAM" id="SSF53383">
    <property type="entry name" value="PLP-dependent transferases"/>
    <property type="match status" value="1"/>
</dbReference>
<dbReference type="InterPro" id="IPR015421">
    <property type="entry name" value="PyrdxlP-dep_Trfase_major"/>
</dbReference>
<evidence type="ECO:0000256" key="5">
    <source>
        <dbReference type="ARBA" id="ARBA00023163"/>
    </source>
</evidence>
<dbReference type="GO" id="GO:0030170">
    <property type="term" value="F:pyridoxal phosphate binding"/>
    <property type="evidence" value="ECO:0007669"/>
    <property type="project" value="InterPro"/>
</dbReference>
<keyword evidence="4" id="KW-0238">DNA-binding</keyword>
<gene>
    <name evidence="7" type="ORF">HMPREF0010_00945</name>
</gene>
<evidence type="ECO:0000313" key="7">
    <source>
        <dbReference type="EMBL" id="EEX05180.1"/>
    </source>
</evidence>
<dbReference type="InterPro" id="IPR004839">
    <property type="entry name" value="Aminotransferase_I/II_large"/>
</dbReference>
<evidence type="ECO:0000256" key="4">
    <source>
        <dbReference type="ARBA" id="ARBA00023125"/>
    </source>
</evidence>
<proteinExistence type="inferred from homology"/>
<evidence type="ECO:0000256" key="1">
    <source>
        <dbReference type="ARBA" id="ARBA00005384"/>
    </source>
</evidence>
<dbReference type="InterPro" id="IPR015422">
    <property type="entry name" value="PyrdxlP-dep_Trfase_small"/>
</dbReference>
<dbReference type="CDD" id="cd07377">
    <property type="entry name" value="WHTH_GntR"/>
    <property type="match status" value="1"/>
</dbReference>
<dbReference type="InterPro" id="IPR015424">
    <property type="entry name" value="PyrdxlP-dep_Trfase"/>
</dbReference>
<dbReference type="Pfam" id="PF00392">
    <property type="entry name" value="GntR"/>
    <property type="match status" value="1"/>
</dbReference>
<dbReference type="BioCyc" id="ABAU575584-HMP:GM69-951-MONOMER"/>
<reference evidence="8" key="1">
    <citation type="journal article" date="2012" name="PLoS ONE">
        <title>The success of Acinetobacter species; genetic, metabolic and virulence attributes.</title>
        <authorList>
            <person name="Peleg A.Y."/>
            <person name="de Breij A."/>
            <person name="Adams M.D."/>
            <person name="Cerqueira G.M."/>
            <person name="Mocali S."/>
            <person name="Galardini M."/>
            <person name="Nibbering P.H."/>
            <person name="Earl A.M."/>
            <person name="Ward D.V."/>
            <person name="Paterson D.L."/>
            <person name="Seifert H."/>
            <person name="Dijkshoorn L."/>
        </authorList>
    </citation>
    <scope>NUCLEOTIDE SEQUENCE [LARGE SCALE GENOMIC DNA]</scope>
    <source>
        <strain evidence="8">ATCC 19606 / DSM 30007 / JCM 6841 / CCUG 19606 / CIP 70.34 / NBRC 109757 / NCIMB 12457 / NCTC 12156 / 81</strain>
    </source>
</reference>
<keyword evidence="3" id="KW-0805">Transcription regulation</keyword>
<evidence type="ECO:0000259" key="6">
    <source>
        <dbReference type="PROSITE" id="PS50949"/>
    </source>
</evidence>
<protein>
    <submittedName>
        <fullName evidence="7">Transcriptional regulator, GntR family</fullName>
    </submittedName>
</protein>
<organism evidence="7 8">
    <name type="scientific">Acinetobacter baumannii (strain ATCC 19606 / DSM 30007 / JCM 6841 / CCUG 19606 / CIP 70.34 / NBRC 109757 / NCIMB 12457 / NCTC 12156 / 81)</name>
    <dbReference type="NCBI Taxonomy" id="575584"/>
    <lineage>
        <taxon>Bacteria</taxon>
        <taxon>Pseudomonadati</taxon>
        <taxon>Pseudomonadota</taxon>
        <taxon>Gammaproteobacteria</taxon>
        <taxon>Moraxellales</taxon>
        <taxon>Moraxellaceae</taxon>
        <taxon>Acinetobacter</taxon>
        <taxon>Acinetobacter calcoaceticus/baumannii complex</taxon>
    </lineage>
</organism>
<dbReference type="EMBL" id="GG704572">
    <property type="protein sequence ID" value="EEX05180.1"/>
    <property type="molecule type" value="Genomic_DNA"/>
</dbReference>
<dbReference type="Proteomes" id="UP000005740">
    <property type="component" value="Unassembled WGS sequence"/>
</dbReference>
<dbReference type="PROSITE" id="PS50949">
    <property type="entry name" value="HTH_GNTR"/>
    <property type="match status" value="1"/>
</dbReference>
<dbReference type="SUPFAM" id="SSF46785">
    <property type="entry name" value="Winged helix' DNA-binding domain"/>
    <property type="match status" value="1"/>
</dbReference>
<comment type="similarity">
    <text evidence="1">In the C-terminal section; belongs to the class-I pyridoxal-phosphate-dependent aminotransferase family.</text>
</comment>
<evidence type="ECO:0000256" key="3">
    <source>
        <dbReference type="ARBA" id="ARBA00023015"/>
    </source>
</evidence>
<dbReference type="PANTHER" id="PTHR46577">
    <property type="entry name" value="HTH-TYPE TRANSCRIPTIONAL REGULATORY PROTEIN GABR"/>
    <property type="match status" value="1"/>
</dbReference>
<dbReference type="Gene3D" id="3.40.640.10">
    <property type="entry name" value="Type I PLP-dependent aspartate aminotransferase-like (Major domain)"/>
    <property type="match status" value="1"/>
</dbReference>
<dbReference type="GO" id="GO:0003700">
    <property type="term" value="F:DNA-binding transcription factor activity"/>
    <property type="evidence" value="ECO:0007669"/>
    <property type="project" value="InterPro"/>
</dbReference>
<dbReference type="InterPro" id="IPR036388">
    <property type="entry name" value="WH-like_DNA-bd_sf"/>
</dbReference>
<evidence type="ECO:0000313" key="8">
    <source>
        <dbReference type="Proteomes" id="UP000005740"/>
    </source>
</evidence>
<dbReference type="Gene3D" id="1.10.10.10">
    <property type="entry name" value="Winged helix-like DNA-binding domain superfamily/Winged helix DNA-binding domain"/>
    <property type="match status" value="1"/>
</dbReference>
<dbReference type="InterPro" id="IPR051446">
    <property type="entry name" value="HTH_trans_reg/aminotransferase"/>
</dbReference>
<feature type="domain" description="HTH gntR-type" evidence="6">
    <location>
        <begin position="16"/>
        <end position="84"/>
    </location>
</feature>
<dbReference type="CDD" id="cd00609">
    <property type="entry name" value="AAT_like"/>
    <property type="match status" value="1"/>
</dbReference>
<dbReference type="Gene3D" id="3.90.1150.10">
    <property type="entry name" value="Aspartate Aminotransferase, domain 1"/>
    <property type="match status" value="1"/>
</dbReference>
<dbReference type="Pfam" id="PF00155">
    <property type="entry name" value="Aminotran_1_2"/>
    <property type="match status" value="1"/>
</dbReference>
<dbReference type="PANTHER" id="PTHR46577:SF2">
    <property type="entry name" value="TRANSCRIPTIONAL REGULATORY PROTEIN"/>
    <property type="match status" value="1"/>
</dbReference>
<keyword evidence="5" id="KW-0804">Transcription</keyword>
<dbReference type="SMART" id="SM00345">
    <property type="entry name" value="HTH_GNTR"/>
    <property type="match status" value="1"/>
</dbReference>
<evidence type="ECO:0000256" key="2">
    <source>
        <dbReference type="ARBA" id="ARBA00022898"/>
    </source>
</evidence>
<sequence length="487" mass="55935">MVQCIFYFVISCSPYMYKSEQLAHSIRQLIESGTLNAHEKLPSLRDQVQRSGFSLMTVMNAYQELESQGLIYSKEKSGYFVAEQIALKPLEQYSVVSLNSKIEINSLVFKYLKSIQHESVVPFGSAFPDSQLLAAPKLIQIMGQLARQRQSYDQTASLPPGNLALRKLIAQRYCMQGIQTDPDDIVITSGGLDALNLSLQAVAKPGDYILLQQTVFYGAWQAAERLGLKVITIPEHPQHGFDLEAFEQVIHTYPIKVCWLMLNSHNPIGFTVSDEIKYKIAKLLHEHQIYLIEDDVYEELYYGGQKPLSMKYFDQQNLVLHCSSFSKTLGAGFRVGWVYAGKFSDHIQHLQLMSTISVNALIQNALVEFLSHHHYEKHLRTLRLSLERYKKHFYHYLKQHLPATCEIYYYPSGYFLWVKLPHKLDSMQIYEELIQQDIGVAPSPLFSVLPAQQHYLRINCSFEWNEKIQAALDQVIKTIQQRVKASL</sequence>
<accession>D0C865</accession>
<keyword evidence="2" id="KW-0663">Pyridoxal phosphate</keyword>
<dbReference type="InterPro" id="IPR036390">
    <property type="entry name" value="WH_DNA-bd_sf"/>
</dbReference>
<dbReference type="GO" id="GO:0003677">
    <property type="term" value="F:DNA binding"/>
    <property type="evidence" value="ECO:0007669"/>
    <property type="project" value="UniProtKB-KW"/>
</dbReference>
<dbReference type="InterPro" id="IPR000524">
    <property type="entry name" value="Tscrpt_reg_HTH_GntR"/>
</dbReference>
<dbReference type="AlphaFoldDB" id="D0C865"/>
<name>D0C865_ACIB2</name>